<protein>
    <submittedName>
        <fullName evidence="2">Rab-like protein</fullName>
    </submittedName>
</protein>
<dbReference type="GO" id="GO:0003924">
    <property type="term" value="F:GTPase activity"/>
    <property type="evidence" value="ECO:0007669"/>
    <property type="project" value="InterPro"/>
</dbReference>
<dbReference type="InterPro" id="IPR001806">
    <property type="entry name" value="Small_GTPase"/>
</dbReference>
<gene>
    <name evidence="2" type="ORF">TPC1_11665</name>
</gene>
<dbReference type="EMBL" id="GDID01001236">
    <property type="protein sequence ID" value="JAP95370.1"/>
    <property type="molecule type" value="Transcribed_RNA"/>
</dbReference>
<dbReference type="PRINTS" id="PR00449">
    <property type="entry name" value="RASTRNSFRMNG"/>
</dbReference>
<dbReference type="PANTHER" id="PTHR47978">
    <property type="match status" value="1"/>
</dbReference>
<evidence type="ECO:0000256" key="1">
    <source>
        <dbReference type="ARBA" id="ARBA00022741"/>
    </source>
</evidence>
<feature type="non-terminal residue" evidence="2">
    <location>
        <position position="1"/>
    </location>
</feature>
<dbReference type="Gene3D" id="3.40.50.300">
    <property type="entry name" value="P-loop containing nucleotide triphosphate hydrolases"/>
    <property type="match status" value="1"/>
</dbReference>
<dbReference type="GO" id="GO:0005525">
    <property type="term" value="F:GTP binding"/>
    <property type="evidence" value="ECO:0007669"/>
    <property type="project" value="InterPro"/>
</dbReference>
<reference evidence="2" key="1">
    <citation type="submission" date="2015-07" db="EMBL/GenBank/DDBJ databases">
        <title>Adaptation to a free-living lifestyle via gene acquisitions in the diplomonad Trepomonas sp. PC1.</title>
        <authorList>
            <person name="Xu F."/>
            <person name="Jerlstrom-Hultqvist J."/>
            <person name="Kolisko M."/>
            <person name="Simpson A.G.B."/>
            <person name="Roger A.J."/>
            <person name="Svard S.G."/>
            <person name="Andersson J.O."/>
        </authorList>
    </citation>
    <scope>NUCLEOTIDE SEQUENCE</scope>
    <source>
        <strain evidence="2">PC1</strain>
    </source>
</reference>
<dbReference type="Pfam" id="PF00071">
    <property type="entry name" value="Ras"/>
    <property type="match status" value="1"/>
</dbReference>
<sequence length="176" mass="19863">GCTSTGKTCIIQRIIQNKFVEDSTATTTAAFNRKDIQFNGEQYSLSIWDTAGQERFMSVTPIYFRGANFAFIVFDLTDQSSFNQTEFWFEQVKQKSGVDTKIYLIGNKSDLVSMISVSQALAEQQAELFGAKYFEVSAKTGNGFDKIIKQLGVDLGAGDYKEQQLQEKLEQEKRKN</sequence>
<proteinExistence type="predicted"/>
<dbReference type="CDD" id="cd00154">
    <property type="entry name" value="Rab"/>
    <property type="match status" value="1"/>
</dbReference>
<dbReference type="SMART" id="SM00175">
    <property type="entry name" value="RAB"/>
    <property type="match status" value="1"/>
</dbReference>
<name>A0A146KF02_9EUKA</name>
<dbReference type="FunFam" id="3.40.50.300:FF:001204">
    <property type="entry name" value="Small GTP-binding protein, putative"/>
    <property type="match status" value="1"/>
</dbReference>
<dbReference type="NCBIfam" id="TIGR00231">
    <property type="entry name" value="small_GTP"/>
    <property type="match status" value="1"/>
</dbReference>
<dbReference type="SMART" id="SM00173">
    <property type="entry name" value="RAS"/>
    <property type="match status" value="1"/>
</dbReference>
<dbReference type="InterPro" id="IPR005225">
    <property type="entry name" value="Small_GTP-bd"/>
</dbReference>
<dbReference type="SMART" id="SM00174">
    <property type="entry name" value="RHO"/>
    <property type="match status" value="1"/>
</dbReference>
<accession>A0A146KF02</accession>
<evidence type="ECO:0000313" key="2">
    <source>
        <dbReference type="EMBL" id="JAP95370.1"/>
    </source>
</evidence>
<dbReference type="PROSITE" id="PS51421">
    <property type="entry name" value="RAS"/>
    <property type="match status" value="1"/>
</dbReference>
<organism evidence="2">
    <name type="scientific">Trepomonas sp. PC1</name>
    <dbReference type="NCBI Taxonomy" id="1076344"/>
    <lineage>
        <taxon>Eukaryota</taxon>
        <taxon>Metamonada</taxon>
        <taxon>Diplomonadida</taxon>
        <taxon>Hexamitidae</taxon>
        <taxon>Hexamitinae</taxon>
        <taxon>Trepomonas</taxon>
    </lineage>
</organism>
<dbReference type="InterPro" id="IPR027417">
    <property type="entry name" value="P-loop_NTPase"/>
</dbReference>
<dbReference type="SUPFAM" id="SSF52540">
    <property type="entry name" value="P-loop containing nucleoside triphosphate hydrolases"/>
    <property type="match status" value="1"/>
</dbReference>
<feature type="non-terminal residue" evidence="2">
    <location>
        <position position="176"/>
    </location>
</feature>
<keyword evidence="1" id="KW-0547">Nucleotide-binding</keyword>
<dbReference type="PROSITE" id="PS51419">
    <property type="entry name" value="RAB"/>
    <property type="match status" value="1"/>
</dbReference>
<dbReference type="AlphaFoldDB" id="A0A146KF02"/>